<evidence type="ECO:0000256" key="19">
    <source>
        <dbReference type="RuleBase" id="RU361177"/>
    </source>
</evidence>
<dbReference type="Proteomes" id="UP001054837">
    <property type="component" value="Unassembled WGS sequence"/>
</dbReference>
<comment type="similarity">
    <text evidence="3 18 19">Belongs to the FMO family.</text>
</comment>
<comment type="cofactor">
    <cofactor evidence="1 18 19">
        <name>FAD</name>
        <dbReference type="ChEBI" id="CHEBI:57692"/>
    </cofactor>
</comment>
<comment type="catalytic activity">
    <reaction evidence="15">
        <text>hypotaurine + NADPH + O2 + H(+) = taurine + NADP(+) + H2O</text>
        <dbReference type="Rhea" id="RHEA:69819"/>
        <dbReference type="ChEBI" id="CHEBI:15377"/>
        <dbReference type="ChEBI" id="CHEBI:15378"/>
        <dbReference type="ChEBI" id="CHEBI:15379"/>
        <dbReference type="ChEBI" id="CHEBI:57783"/>
        <dbReference type="ChEBI" id="CHEBI:57853"/>
        <dbReference type="ChEBI" id="CHEBI:58349"/>
        <dbReference type="ChEBI" id="CHEBI:507393"/>
        <dbReference type="EC" id="1.14.13.8"/>
    </reaction>
    <physiologicalReaction direction="left-to-right" evidence="15">
        <dbReference type="Rhea" id="RHEA:69820"/>
    </physiologicalReaction>
</comment>
<reference evidence="20 21" key="1">
    <citation type="submission" date="2021-06" db="EMBL/GenBank/DDBJ databases">
        <title>Caerostris darwini draft genome.</title>
        <authorList>
            <person name="Kono N."/>
            <person name="Arakawa K."/>
        </authorList>
    </citation>
    <scope>NUCLEOTIDE SEQUENCE [LARGE SCALE GENOMIC DNA]</scope>
</reference>
<comment type="catalytic activity">
    <reaction evidence="14">
        <text>hypotaurine + NADH + O2 + H(+) = taurine + NAD(+) + H2O</text>
        <dbReference type="Rhea" id="RHEA:74111"/>
        <dbReference type="ChEBI" id="CHEBI:15377"/>
        <dbReference type="ChEBI" id="CHEBI:15378"/>
        <dbReference type="ChEBI" id="CHEBI:15379"/>
        <dbReference type="ChEBI" id="CHEBI:57540"/>
        <dbReference type="ChEBI" id="CHEBI:57853"/>
        <dbReference type="ChEBI" id="CHEBI:57945"/>
        <dbReference type="ChEBI" id="CHEBI:507393"/>
        <dbReference type="EC" id="1.14.13.8"/>
    </reaction>
    <physiologicalReaction direction="left-to-right" evidence="14">
        <dbReference type="Rhea" id="RHEA:74112"/>
    </physiologicalReaction>
</comment>
<dbReference type="InterPro" id="IPR036188">
    <property type="entry name" value="FAD/NAD-bd_sf"/>
</dbReference>
<dbReference type="EC" id="1.-.-.-" evidence="19"/>
<dbReference type="AlphaFoldDB" id="A0AAV4PD46"/>
<evidence type="ECO:0000256" key="1">
    <source>
        <dbReference type="ARBA" id="ARBA00001974"/>
    </source>
</evidence>
<organism evidence="20 21">
    <name type="scientific">Caerostris darwini</name>
    <dbReference type="NCBI Taxonomy" id="1538125"/>
    <lineage>
        <taxon>Eukaryota</taxon>
        <taxon>Metazoa</taxon>
        <taxon>Ecdysozoa</taxon>
        <taxon>Arthropoda</taxon>
        <taxon>Chelicerata</taxon>
        <taxon>Arachnida</taxon>
        <taxon>Araneae</taxon>
        <taxon>Araneomorphae</taxon>
        <taxon>Entelegynae</taxon>
        <taxon>Araneoidea</taxon>
        <taxon>Araneidae</taxon>
        <taxon>Caerostris</taxon>
    </lineage>
</organism>
<evidence type="ECO:0000256" key="2">
    <source>
        <dbReference type="ARBA" id="ARBA00004389"/>
    </source>
</evidence>
<proteinExistence type="inferred from homology"/>
<keyword evidence="8 18" id="KW-0521">NADP</keyword>
<dbReference type="FunFam" id="3.50.50.60:FF:000159">
    <property type="entry name" value="Dimethylaniline monooxygenase [N-oxide-forming]"/>
    <property type="match status" value="1"/>
</dbReference>
<dbReference type="InterPro" id="IPR020946">
    <property type="entry name" value="Flavin_mOase-like"/>
</dbReference>
<keyword evidence="9" id="KW-1133">Transmembrane helix</keyword>
<keyword evidence="5" id="KW-0812">Transmembrane</keyword>
<dbReference type="GO" id="GO:0004499">
    <property type="term" value="F:N,N-dimethylaniline monooxygenase activity"/>
    <property type="evidence" value="ECO:0007669"/>
    <property type="project" value="UniProtKB-UniRule"/>
</dbReference>
<name>A0AAV4PD46_9ARAC</name>
<evidence type="ECO:0000313" key="20">
    <source>
        <dbReference type="EMBL" id="GIX93641.1"/>
    </source>
</evidence>
<protein>
    <recommendedName>
        <fullName evidence="19">Flavin-containing monooxygenase</fullName>
        <ecNumber evidence="19">1.-.-.-</ecNumber>
    </recommendedName>
</protein>
<evidence type="ECO:0000256" key="12">
    <source>
        <dbReference type="ARBA" id="ARBA00023136"/>
    </source>
</evidence>
<evidence type="ECO:0000256" key="14">
    <source>
        <dbReference type="ARBA" id="ARBA00047338"/>
    </source>
</evidence>
<comment type="caution">
    <text evidence="20">The sequence shown here is derived from an EMBL/GenBank/DDBJ whole genome shotgun (WGS) entry which is preliminary data.</text>
</comment>
<keyword evidence="10 18" id="KW-0560">Oxidoreductase</keyword>
<evidence type="ECO:0000256" key="5">
    <source>
        <dbReference type="ARBA" id="ARBA00022692"/>
    </source>
</evidence>
<evidence type="ECO:0000256" key="11">
    <source>
        <dbReference type="ARBA" id="ARBA00023033"/>
    </source>
</evidence>
<keyword evidence="12 18" id="KW-0472">Membrane</keyword>
<dbReference type="Pfam" id="PF00743">
    <property type="entry name" value="FMO-like"/>
    <property type="match status" value="1"/>
</dbReference>
<evidence type="ECO:0000256" key="13">
    <source>
        <dbReference type="ARBA" id="ARBA00045957"/>
    </source>
</evidence>
<accession>A0AAV4PD46</accession>
<evidence type="ECO:0000256" key="4">
    <source>
        <dbReference type="ARBA" id="ARBA00022630"/>
    </source>
</evidence>
<comment type="catalytic activity">
    <reaction evidence="16">
        <text>trimethylamine + NADPH + O2 = trimethylamine N-oxide + NADP(+) + H2O</text>
        <dbReference type="Rhea" id="RHEA:31979"/>
        <dbReference type="ChEBI" id="CHEBI:15377"/>
        <dbReference type="ChEBI" id="CHEBI:15379"/>
        <dbReference type="ChEBI" id="CHEBI:15724"/>
        <dbReference type="ChEBI" id="CHEBI:57783"/>
        <dbReference type="ChEBI" id="CHEBI:58349"/>
        <dbReference type="ChEBI" id="CHEBI:58389"/>
        <dbReference type="EC" id="1.14.13.148"/>
    </reaction>
    <physiologicalReaction direction="left-to-right" evidence="16">
        <dbReference type="Rhea" id="RHEA:31980"/>
    </physiologicalReaction>
</comment>
<evidence type="ECO:0000256" key="3">
    <source>
        <dbReference type="ARBA" id="ARBA00009183"/>
    </source>
</evidence>
<evidence type="ECO:0000256" key="17">
    <source>
        <dbReference type="ARBA" id="ARBA00049443"/>
    </source>
</evidence>
<sequence>MRTKWSGEYEVNCRLEVDEQASRGDLTFEEVNLKDNWTMTLSEKELLEMEESNKNSKFTLSERKKRIAVIGAGCTGMNSVAMLKEEGMEPVCFEKTNKPGGTWCYREETMEGVASIMPTTIINHSKEMGAYSTFPPAKEYNNYMRHGEVYQYFMEYWSEHDCFKHVRVNMDVISVRRAKDYDDTGRWIVTVKDLISNEISSDVYDGVMVCVGHINRPKLAYYPGQENFKGKIIHTHSLKDVSEFKDQNIVIIGIGCSALDAAVETSNVAKQVYISTRNGAHIMTRVGPHGYPMDYVLLRRYLTGFLSHWPRDWCSKFLEKKFLDPKFDHKMYNVRPQYRMLSKDPIINDHIGSKFLSGSVIQRGEISHFTNTGVVFKGDDFETKADTVIMATGYTWKFPFLEDDIILQEEGRIKLYKCMFPPHLKHPSLVIIGFVLVWGPGLPVGEIQSRWAASVLAGKSRLPSVKAMEKDIIKRHTRNARWYAPNDKMTIRVDYVQYMDEIACLLGVKPNLYKLFFTDPKLCWKLFWGPSLSYQYRLKGPHKWKGAREAILTSKKRLLFPLKSDQFKESNNESKKF</sequence>
<evidence type="ECO:0000256" key="15">
    <source>
        <dbReference type="ARBA" id="ARBA00048041"/>
    </source>
</evidence>
<comment type="catalytic activity">
    <reaction evidence="17">
        <text>N,N-dimethylaniline + NADPH + O2 + H(+) = N,N-dimethylaniline N-oxide + NADP(+) + H2O</text>
        <dbReference type="Rhea" id="RHEA:24468"/>
        <dbReference type="ChEBI" id="CHEBI:15377"/>
        <dbReference type="ChEBI" id="CHEBI:15378"/>
        <dbReference type="ChEBI" id="CHEBI:15379"/>
        <dbReference type="ChEBI" id="CHEBI:16269"/>
        <dbReference type="ChEBI" id="CHEBI:17735"/>
        <dbReference type="ChEBI" id="CHEBI:57783"/>
        <dbReference type="ChEBI" id="CHEBI:58349"/>
        <dbReference type="EC" id="1.14.13.8"/>
    </reaction>
    <physiologicalReaction direction="left-to-right" evidence="17">
        <dbReference type="Rhea" id="RHEA:24469"/>
    </physiologicalReaction>
</comment>
<dbReference type="EMBL" id="BPLQ01002526">
    <property type="protein sequence ID" value="GIX93641.1"/>
    <property type="molecule type" value="Genomic_DNA"/>
</dbReference>
<comment type="function">
    <text evidence="13">Broad spectrum monooxygenase that catalyzes the oxygenation of a wide variety of nitrogen- and sulfur-containing compounds including xenobiotics. Catalyzes the S-oxygenation of hypotaurine to produce taurine, an organic osmolyte involved in cell volume regulation as well as a variety of cytoprotective and developmental processes. In vitro, catalyzes the N-oxygenation of trimethylamine (TMA) to produce trimethylamine N-oxide (TMAO) and could therefore participate to the detoxification of this compound that is generated by the action of gut microbiota from dietary precursors such as choline, choline containing compounds, betaine or L-carnitine.</text>
</comment>
<dbReference type="PANTHER" id="PTHR23023">
    <property type="entry name" value="DIMETHYLANILINE MONOOXYGENASE"/>
    <property type="match status" value="1"/>
</dbReference>
<dbReference type="Gene3D" id="3.50.50.60">
    <property type="entry name" value="FAD/NAD(P)-binding domain"/>
    <property type="match status" value="2"/>
</dbReference>
<evidence type="ECO:0000256" key="6">
    <source>
        <dbReference type="ARBA" id="ARBA00022824"/>
    </source>
</evidence>
<evidence type="ECO:0000313" key="21">
    <source>
        <dbReference type="Proteomes" id="UP001054837"/>
    </source>
</evidence>
<evidence type="ECO:0000256" key="10">
    <source>
        <dbReference type="ARBA" id="ARBA00023002"/>
    </source>
</evidence>
<dbReference type="SUPFAM" id="SSF51905">
    <property type="entry name" value="FAD/NAD(P)-binding domain"/>
    <property type="match status" value="2"/>
</dbReference>
<dbReference type="GO" id="GO:0050661">
    <property type="term" value="F:NADP binding"/>
    <property type="evidence" value="ECO:0007669"/>
    <property type="project" value="InterPro"/>
</dbReference>
<evidence type="ECO:0000256" key="8">
    <source>
        <dbReference type="ARBA" id="ARBA00022857"/>
    </source>
</evidence>
<dbReference type="InterPro" id="IPR000960">
    <property type="entry name" value="Flavin_mOase"/>
</dbReference>
<keyword evidence="21" id="KW-1185">Reference proteome</keyword>
<dbReference type="GO" id="GO:0050660">
    <property type="term" value="F:flavin adenine dinucleotide binding"/>
    <property type="evidence" value="ECO:0007669"/>
    <property type="project" value="InterPro"/>
</dbReference>
<comment type="subcellular location">
    <subcellularLocation>
        <location evidence="2">Endoplasmic reticulum membrane</location>
        <topology evidence="2">Single-pass membrane protein</topology>
    </subcellularLocation>
</comment>
<gene>
    <name evidence="20" type="primary">FMO5</name>
    <name evidence="20" type="ORF">CDAR_15061</name>
</gene>
<dbReference type="GO" id="GO:0005789">
    <property type="term" value="C:endoplasmic reticulum membrane"/>
    <property type="evidence" value="ECO:0007669"/>
    <property type="project" value="UniProtKB-SubCell"/>
</dbReference>
<evidence type="ECO:0000256" key="18">
    <source>
        <dbReference type="PIRNR" id="PIRNR000332"/>
    </source>
</evidence>
<dbReference type="InterPro" id="IPR050346">
    <property type="entry name" value="FMO-like"/>
</dbReference>
<evidence type="ECO:0000256" key="9">
    <source>
        <dbReference type="ARBA" id="ARBA00022989"/>
    </source>
</evidence>
<keyword evidence="7 18" id="KW-0274">FAD</keyword>
<evidence type="ECO:0000256" key="7">
    <source>
        <dbReference type="ARBA" id="ARBA00022827"/>
    </source>
</evidence>
<keyword evidence="4 18" id="KW-0285">Flavoprotein</keyword>
<dbReference type="PIRSF" id="PIRSF000332">
    <property type="entry name" value="FMO"/>
    <property type="match status" value="1"/>
</dbReference>
<dbReference type="GO" id="GO:0034899">
    <property type="term" value="F:trimethylamine monooxygenase activity"/>
    <property type="evidence" value="ECO:0007669"/>
    <property type="project" value="UniProtKB-EC"/>
</dbReference>
<evidence type="ECO:0000256" key="16">
    <source>
        <dbReference type="ARBA" id="ARBA00048088"/>
    </source>
</evidence>
<dbReference type="PRINTS" id="PR00370">
    <property type="entry name" value="FMOXYGENASE"/>
</dbReference>
<keyword evidence="6 18" id="KW-0256">Endoplasmic reticulum</keyword>
<keyword evidence="11 18" id="KW-0503">Monooxygenase</keyword>